<proteinExistence type="inferred from homology"/>
<name>A0A0B4XPP0_9GAMM</name>
<dbReference type="InterPro" id="IPR002898">
    <property type="entry name" value="MotA_ExbB_proton_chnl"/>
</dbReference>
<keyword evidence="3" id="KW-1003">Cell membrane</keyword>
<comment type="subcellular location">
    <subcellularLocation>
        <location evidence="1">Cell membrane</location>
        <topology evidence="1">Multi-pass membrane protein</topology>
    </subcellularLocation>
    <subcellularLocation>
        <location evidence="8">Membrane</location>
        <topology evidence="8">Multi-pass membrane protein</topology>
    </subcellularLocation>
</comment>
<dbReference type="RefSeq" id="WP_008734110.1">
    <property type="nucleotide sequence ID" value="NZ_CP004387.1"/>
</dbReference>
<keyword evidence="7 9" id="KW-0472">Membrane</keyword>
<evidence type="ECO:0000256" key="7">
    <source>
        <dbReference type="ARBA" id="ARBA00023136"/>
    </source>
</evidence>
<dbReference type="KEGG" id="apac:S7S_13745"/>
<evidence type="ECO:0000256" key="6">
    <source>
        <dbReference type="ARBA" id="ARBA00022989"/>
    </source>
</evidence>
<accession>A0A0B4XPP0</accession>
<dbReference type="HOGENOM" id="CLU_053325_4_2_6"/>
<evidence type="ECO:0000256" key="8">
    <source>
        <dbReference type="RuleBase" id="RU004057"/>
    </source>
</evidence>
<dbReference type="InterPro" id="IPR050790">
    <property type="entry name" value="ExbB/TolQ_transport"/>
</dbReference>
<dbReference type="Pfam" id="PF01618">
    <property type="entry name" value="MotA_ExbB"/>
    <property type="match status" value="1"/>
</dbReference>
<keyword evidence="6 9" id="KW-1133">Transmembrane helix</keyword>
<feature type="transmembrane region" description="Helical" evidence="9">
    <location>
        <begin position="121"/>
        <end position="144"/>
    </location>
</feature>
<gene>
    <name evidence="11" type="ORF">S7S_13745</name>
</gene>
<evidence type="ECO:0000256" key="4">
    <source>
        <dbReference type="ARBA" id="ARBA00022692"/>
    </source>
</evidence>
<evidence type="ECO:0000313" key="11">
    <source>
        <dbReference type="EMBL" id="AJD49161.1"/>
    </source>
</evidence>
<dbReference type="GO" id="GO:0005886">
    <property type="term" value="C:plasma membrane"/>
    <property type="evidence" value="ECO:0007669"/>
    <property type="project" value="UniProtKB-SubCell"/>
</dbReference>
<keyword evidence="5 8" id="KW-0653">Protein transport</keyword>
<evidence type="ECO:0000259" key="10">
    <source>
        <dbReference type="Pfam" id="PF01618"/>
    </source>
</evidence>
<feature type="transmembrane region" description="Helical" evidence="9">
    <location>
        <begin position="164"/>
        <end position="188"/>
    </location>
</feature>
<dbReference type="Proteomes" id="UP000006764">
    <property type="component" value="Chromosome"/>
</dbReference>
<evidence type="ECO:0000256" key="5">
    <source>
        <dbReference type="ARBA" id="ARBA00022927"/>
    </source>
</evidence>
<dbReference type="EMBL" id="CP004387">
    <property type="protein sequence ID" value="AJD49161.1"/>
    <property type="molecule type" value="Genomic_DNA"/>
</dbReference>
<evidence type="ECO:0000256" key="3">
    <source>
        <dbReference type="ARBA" id="ARBA00022475"/>
    </source>
</evidence>
<sequence>MSTLPVDSSFMPQWFQAGGPAMWLLALLSVLSLATLLAKAVQFLRSRPASTPAADRALAALAQGNRSDAEAALSTASTPTDRVIARALDLARPGVSATGWQEEVLRVARAELEALRGGLRLLEVTGTLAPLIGLLGTVFGMINAFQAMQAAGSQVDPALLSGGIWEALVTTAAGLVVAIPALAAFHWCDRTIEQGRHIMEDRLARLRVQLNGRFASASEAHQETEADPAHAY</sequence>
<keyword evidence="4 9" id="KW-0812">Transmembrane</keyword>
<dbReference type="STRING" id="391936.S7S_13745"/>
<reference evidence="11 12" key="1">
    <citation type="journal article" date="2012" name="J. Bacteriol.">
        <title>Genome sequence of an alkane-degrading bacterium, Alcanivorax pacificus type strain W11-5, isolated from deep sea sediment.</title>
        <authorList>
            <person name="Lai Q."/>
            <person name="Shao Z."/>
        </authorList>
    </citation>
    <scope>NUCLEOTIDE SEQUENCE [LARGE SCALE GENOMIC DNA]</scope>
    <source>
        <strain evidence="11 12">W11-5</strain>
    </source>
</reference>
<organism evidence="11 12">
    <name type="scientific">Isoalcanivorax pacificus W11-5</name>
    <dbReference type="NCBI Taxonomy" id="391936"/>
    <lineage>
        <taxon>Bacteria</taxon>
        <taxon>Pseudomonadati</taxon>
        <taxon>Pseudomonadota</taxon>
        <taxon>Gammaproteobacteria</taxon>
        <taxon>Oceanospirillales</taxon>
        <taxon>Alcanivoracaceae</taxon>
        <taxon>Isoalcanivorax</taxon>
    </lineage>
</organism>
<dbReference type="PANTHER" id="PTHR30625">
    <property type="entry name" value="PROTEIN TOLQ"/>
    <property type="match status" value="1"/>
</dbReference>
<dbReference type="PANTHER" id="PTHR30625:SF15">
    <property type="entry name" value="BIOPOLYMER TRANSPORT PROTEIN EXBB"/>
    <property type="match status" value="1"/>
</dbReference>
<feature type="domain" description="MotA/TolQ/ExbB proton channel" evidence="10">
    <location>
        <begin position="77"/>
        <end position="200"/>
    </location>
</feature>
<dbReference type="GO" id="GO:0017038">
    <property type="term" value="P:protein import"/>
    <property type="evidence" value="ECO:0007669"/>
    <property type="project" value="TreeGrafter"/>
</dbReference>
<evidence type="ECO:0000313" key="12">
    <source>
        <dbReference type="Proteomes" id="UP000006764"/>
    </source>
</evidence>
<comment type="similarity">
    <text evidence="8">Belongs to the exbB/tolQ family.</text>
</comment>
<keyword evidence="12" id="KW-1185">Reference proteome</keyword>
<evidence type="ECO:0000256" key="9">
    <source>
        <dbReference type="SAM" id="Phobius"/>
    </source>
</evidence>
<evidence type="ECO:0000256" key="1">
    <source>
        <dbReference type="ARBA" id="ARBA00004651"/>
    </source>
</evidence>
<evidence type="ECO:0000256" key="2">
    <source>
        <dbReference type="ARBA" id="ARBA00022448"/>
    </source>
</evidence>
<protein>
    <submittedName>
        <fullName evidence="11">MotA/TolQ/ExbB proton channel family protein</fullName>
    </submittedName>
</protein>
<feature type="transmembrane region" description="Helical" evidence="9">
    <location>
        <begin position="20"/>
        <end position="38"/>
    </location>
</feature>
<dbReference type="AlphaFoldDB" id="A0A0B4XPP0"/>
<keyword evidence="2 8" id="KW-0813">Transport</keyword>